<dbReference type="Gene3D" id="1.10.260.40">
    <property type="entry name" value="lambda repressor-like DNA-binding domains"/>
    <property type="match status" value="1"/>
</dbReference>
<sequence length="277" mass="32242">MNDINKAQCWCNRLYKLMKEKNYTQKSFLKEYKEKYGGGTQANISRWLRVGSKIENGKTIGFPSYETMSNLADFFGVSVGYLIGETDYESFEMEKVCKFLGLEEETVKAIKGITSGENMGIGANSMCGEYKSAFRYILTASSFPVFIKEVREYAENVYRLKHPIKYMDIVSAKMRKDLFDLAVKCMDYQCISDDKYGRIDDFEENSVEPTEELLEAIRILKDARDEDYAQKCHIEQMVKLSEYELQKIYFEVIKELTKEEHLSDMVIPVYIEKDLIN</sequence>
<evidence type="ECO:0000313" key="2">
    <source>
        <dbReference type="EMBL" id="RGZ14967.1"/>
    </source>
</evidence>
<reference evidence="2 3" key="1">
    <citation type="submission" date="2018-08" db="EMBL/GenBank/DDBJ databases">
        <title>A genome reference for cultivated species of the human gut microbiota.</title>
        <authorList>
            <person name="Zou Y."/>
            <person name="Xue W."/>
            <person name="Luo G."/>
        </authorList>
    </citation>
    <scope>NUCLEOTIDE SEQUENCE [LARGE SCALE GENOMIC DNA]</scope>
    <source>
        <strain evidence="2 3">AM54-25XD</strain>
    </source>
</reference>
<dbReference type="InterPro" id="IPR010982">
    <property type="entry name" value="Lambda_DNA-bd_dom_sf"/>
</dbReference>
<accession>A0A413M2J2</accession>
<evidence type="ECO:0000259" key="1">
    <source>
        <dbReference type="PROSITE" id="PS50943"/>
    </source>
</evidence>
<dbReference type="SUPFAM" id="SSF47413">
    <property type="entry name" value="lambda repressor-like DNA-binding domains"/>
    <property type="match status" value="1"/>
</dbReference>
<feature type="domain" description="HTH cro/C1-type" evidence="1">
    <location>
        <begin position="52"/>
        <end position="82"/>
    </location>
</feature>
<dbReference type="PROSITE" id="PS50943">
    <property type="entry name" value="HTH_CROC1"/>
    <property type="match status" value="1"/>
</dbReference>
<evidence type="ECO:0000313" key="3">
    <source>
        <dbReference type="Proteomes" id="UP000285209"/>
    </source>
</evidence>
<dbReference type="EMBL" id="QSDV01000043">
    <property type="protein sequence ID" value="RGZ14967.1"/>
    <property type="molecule type" value="Genomic_DNA"/>
</dbReference>
<organism evidence="2 3">
    <name type="scientific">Agathobacter rectalis</name>
    <dbReference type="NCBI Taxonomy" id="39491"/>
    <lineage>
        <taxon>Bacteria</taxon>
        <taxon>Bacillati</taxon>
        <taxon>Bacillota</taxon>
        <taxon>Clostridia</taxon>
        <taxon>Lachnospirales</taxon>
        <taxon>Lachnospiraceae</taxon>
        <taxon>Agathobacter</taxon>
    </lineage>
</organism>
<dbReference type="GO" id="GO:0003677">
    <property type="term" value="F:DNA binding"/>
    <property type="evidence" value="ECO:0007669"/>
    <property type="project" value="InterPro"/>
</dbReference>
<gene>
    <name evidence="2" type="ORF">DXA03_14125</name>
</gene>
<dbReference type="InterPro" id="IPR001387">
    <property type="entry name" value="Cro/C1-type_HTH"/>
</dbReference>
<dbReference type="AlphaFoldDB" id="A0A413M2J2"/>
<protein>
    <submittedName>
        <fullName evidence="2">XRE family transcriptional regulator</fullName>
    </submittedName>
</protein>
<dbReference type="RefSeq" id="WP_118017685.1">
    <property type="nucleotide sequence ID" value="NZ_JADMQZ010000041.1"/>
</dbReference>
<dbReference type="CDD" id="cd00093">
    <property type="entry name" value="HTH_XRE"/>
    <property type="match status" value="1"/>
</dbReference>
<name>A0A413M2J2_9FIRM</name>
<comment type="caution">
    <text evidence="2">The sequence shown here is derived from an EMBL/GenBank/DDBJ whole genome shotgun (WGS) entry which is preliminary data.</text>
</comment>
<dbReference type="Proteomes" id="UP000285209">
    <property type="component" value="Unassembled WGS sequence"/>
</dbReference>
<proteinExistence type="predicted"/>